<accession>A0AAD8YCL7</accession>
<evidence type="ECO:0000256" key="1">
    <source>
        <dbReference type="SAM" id="MobiDB-lite"/>
    </source>
</evidence>
<dbReference type="AlphaFoldDB" id="A0AAD8YCL7"/>
<evidence type="ECO:0000313" key="2">
    <source>
        <dbReference type="EMBL" id="KAK1743783.1"/>
    </source>
</evidence>
<keyword evidence="3" id="KW-1185">Reference proteome</keyword>
<comment type="caution">
    <text evidence="2">The sequence shown here is derived from an EMBL/GenBank/DDBJ whole genome shotgun (WGS) entry which is preliminary data.</text>
</comment>
<gene>
    <name evidence="2" type="ORF">QTG54_005380</name>
</gene>
<feature type="region of interest" description="Disordered" evidence="1">
    <location>
        <begin position="1"/>
        <end position="42"/>
    </location>
</feature>
<feature type="compositionally biased region" description="Polar residues" evidence="1">
    <location>
        <begin position="122"/>
        <end position="142"/>
    </location>
</feature>
<name>A0AAD8YCL7_9STRA</name>
<feature type="region of interest" description="Disordered" evidence="1">
    <location>
        <begin position="121"/>
        <end position="147"/>
    </location>
</feature>
<dbReference type="Proteomes" id="UP001224775">
    <property type="component" value="Unassembled WGS sequence"/>
</dbReference>
<feature type="region of interest" description="Disordered" evidence="1">
    <location>
        <begin position="71"/>
        <end position="105"/>
    </location>
</feature>
<sequence length="366" mass="41635">MVKETRQSKNSGDEDIDFDYSGKYQPEQPVPITPSLSRIGCGNNSVRFAVNEAHEEESQRLDELARIFMSSSSASTSKSGGDKSKTSSKSLSTESRAAATVAKTEDGWQQQEVQMMMGTRVVSPTESAEPSNNTTPPSSTGVTHRYTEDTQPMSNVINSVRLVPEKISPRNLDQDRFQRVNRVKDELEDEAVAHARRAGPLWRALVGNHVRFPSKWETILGSSKPLIPSHLEWSKWYYIARHRVKGDKRLNSRELGIRSRRSGGRILLRLVVKEMHSQNICREIVVGCFHPNSKGIRRGDPKPENEDVREVYMAVRWTMYEADEEPRLDLGQEHDNYEGVVDNFLMQRRTYLDYSTMGSPLGHRKR</sequence>
<dbReference type="EMBL" id="JATAAI010000008">
    <property type="protein sequence ID" value="KAK1743783.1"/>
    <property type="molecule type" value="Genomic_DNA"/>
</dbReference>
<organism evidence="2 3">
    <name type="scientific">Skeletonema marinoi</name>
    <dbReference type="NCBI Taxonomy" id="267567"/>
    <lineage>
        <taxon>Eukaryota</taxon>
        <taxon>Sar</taxon>
        <taxon>Stramenopiles</taxon>
        <taxon>Ochrophyta</taxon>
        <taxon>Bacillariophyta</taxon>
        <taxon>Coscinodiscophyceae</taxon>
        <taxon>Thalassiosirophycidae</taxon>
        <taxon>Thalassiosirales</taxon>
        <taxon>Skeletonemataceae</taxon>
        <taxon>Skeletonema</taxon>
        <taxon>Skeletonema marinoi-dohrnii complex</taxon>
    </lineage>
</organism>
<reference evidence="2" key="1">
    <citation type="submission" date="2023-06" db="EMBL/GenBank/DDBJ databases">
        <title>Survivors Of The Sea: Transcriptome response of Skeletonema marinoi to long-term dormancy.</title>
        <authorList>
            <person name="Pinder M.I.M."/>
            <person name="Kourtchenko O."/>
            <person name="Robertson E.K."/>
            <person name="Larsson T."/>
            <person name="Maumus F."/>
            <person name="Osuna-Cruz C.M."/>
            <person name="Vancaester E."/>
            <person name="Stenow R."/>
            <person name="Vandepoele K."/>
            <person name="Ploug H."/>
            <person name="Bruchert V."/>
            <person name="Godhe A."/>
            <person name="Topel M."/>
        </authorList>
    </citation>
    <scope>NUCLEOTIDE SEQUENCE</scope>
    <source>
        <strain evidence="2">R05AC</strain>
    </source>
</reference>
<protein>
    <submittedName>
        <fullName evidence="2">Uncharacterized protein</fullName>
    </submittedName>
</protein>
<proteinExistence type="predicted"/>
<evidence type="ECO:0000313" key="3">
    <source>
        <dbReference type="Proteomes" id="UP001224775"/>
    </source>
</evidence>